<sequence>MAVAEDGRGGGIVIAIDGPSGSGKSSTSRGVARRLGLRYLDTGAQYRAMTWWMLEHGVDLADGEAVAAASLLPRLASATDPDGYGITVDGRVLVDEIRTGAVDAAVSKVAGVRAVRTRLIEAQRECVRTAVAEGVGIVVEGRDIAEVVWPIAPVKVYLTADQAVRAARREAEHAGAGRGTEAAATLAELARRDAEDAKTTRPLDAAPGAVVVDGTHLSLDEVVEEIVRLAKGQ</sequence>
<reference evidence="10" key="1">
    <citation type="submission" date="2021-04" db="EMBL/GenBank/DDBJ databases">
        <title>Genome based classification of Actinospica acidithermotolerans sp. nov., an actinobacterium isolated from an Indonesian hot spring.</title>
        <authorList>
            <person name="Kusuma A.B."/>
            <person name="Putra K.E."/>
            <person name="Nafisah S."/>
            <person name="Loh J."/>
            <person name="Nouioui I."/>
            <person name="Goodfellow M."/>
        </authorList>
    </citation>
    <scope>NUCLEOTIDE SEQUENCE</scope>
    <source>
        <strain evidence="10">CSCA 57</strain>
    </source>
</reference>
<comment type="catalytic activity">
    <reaction evidence="7 8">
        <text>CMP + ATP = CDP + ADP</text>
        <dbReference type="Rhea" id="RHEA:11600"/>
        <dbReference type="ChEBI" id="CHEBI:30616"/>
        <dbReference type="ChEBI" id="CHEBI:58069"/>
        <dbReference type="ChEBI" id="CHEBI:60377"/>
        <dbReference type="ChEBI" id="CHEBI:456216"/>
        <dbReference type="EC" id="2.7.4.25"/>
    </reaction>
</comment>
<evidence type="ECO:0000256" key="4">
    <source>
        <dbReference type="ARBA" id="ARBA00022777"/>
    </source>
</evidence>
<comment type="caution">
    <text evidence="10">The sequence shown here is derived from an EMBL/GenBank/DDBJ whole genome shotgun (WGS) entry which is preliminary data.</text>
</comment>
<evidence type="ECO:0000256" key="3">
    <source>
        <dbReference type="ARBA" id="ARBA00022741"/>
    </source>
</evidence>
<comment type="subcellular location">
    <subcellularLocation>
        <location evidence="8">Cytoplasm</location>
    </subcellularLocation>
</comment>
<evidence type="ECO:0000313" key="11">
    <source>
        <dbReference type="Proteomes" id="UP000675781"/>
    </source>
</evidence>
<keyword evidence="2 8" id="KW-0808">Transferase</keyword>
<keyword evidence="8" id="KW-0963">Cytoplasm</keyword>
<gene>
    <name evidence="8 10" type="primary">cmk</name>
    <name evidence="10" type="ORF">KDL01_32230</name>
</gene>
<name>A0A941EUM2_9ACTN</name>
<dbReference type="InterPro" id="IPR003136">
    <property type="entry name" value="Cytidylate_kin"/>
</dbReference>
<keyword evidence="4 8" id="KW-0418">Kinase</keyword>
<feature type="domain" description="Cytidylate kinase" evidence="9">
    <location>
        <begin position="14"/>
        <end position="231"/>
    </location>
</feature>
<evidence type="ECO:0000256" key="5">
    <source>
        <dbReference type="ARBA" id="ARBA00022840"/>
    </source>
</evidence>
<keyword evidence="5 8" id="KW-0067">ATP-binding</keyword>
<dbReference type="GO" id="GO:0036431">
    <property type="term" value="F:dCMP kinase activity"/>
    <property type="evidence" value="ECO:0007669"/>
    <property type="project" value="InterPro"/>
</dbReference>
<proteinExistence type="inferred from homology"/>
<accession>A0A941EUM2</accession>
<dbReference type="GO" id="GO:0005737">
    <property type="term" value="C:cytoplasm"/>
    <property type="evidence" value="ECO:0007669"/>
    <property type="project" value="UniProtKB-SubCell"/>
</dbReference>
<evidence type="ECO:0000256" key="2">
    <source>
        <dbReference type="ARBA" id="ARBA00022679"/>
    </source>
</evidence>
<evidence type="ECO:0000313" key="10">
    <source>
        <dbReference type="EMBL" id="MBR7837985.1"/>
    </source>
</evidence>
<evidence type="ECO:0000259" key="9">
    <source>
        <dbReference type="Pfam" id="PF02224"/>
    </source>
</evidence>
<dbReference type="NCBIfam" id="TIGR00017">
    <property type="entry name" value="cmk"/>
    <property type="match status" value="1"/>
</dbReference>
<dbReference type="Proteomes" id="UP000675781">
    <property type="component" value="Unassembled WGS sequence"/>
</dbReference>
<comment type="catalytic activity">
    <reaction evidence="6 8">
        <text>dCMP + ATP = dCDP + ADP</text>
        <dbReference type="Rhea" id="RHEA:25094"/>
        <dbReference type="ChEBI" id="CHEBI:30616"/>
        <dbReference type="ChEBI" id="CHEBI:57566"/>
        <dbReference type="ChEBI" id="CHEBI:58593"/>
        <dbReference type="ChEBI" id="CHEBI:456216"/>
        <dbReference type="EC" id="2.7.4.25"/>
    </reaction>
</comment>
<dbReference type="GO" id="GO:0006220">
    <property type="term" value="P:pyrimidine nucleotide metabolic process"/>
    <property type="evidence" value="ECO:0007669"/>
    <property type="project" value="UniProtKB-UniRule"/>
</dbReference>
<evidence type="ECO:0000256" key="6">
    <source>
        <dbReference type="ARBA" id="ARBA00047615"/>
    </source>
</evidence>
<dbReference type="GO" id="GO:0005524">
    <property type="term" value="F:ATP binding"/>
    <property type="evidence" value="ECO:0007669"/>
    <property type="project" value="UniProtKB-UniRule"/>
</dbReference>
<dbReference type="InterPro" id="IPR011994">
    <property type="entry name" value="Cytidylate_kinase_dom"/>
</dbReference>
<keyword evidence="11" id="KW-1185">Reference proteome</keyword>
<dbReference type="HAMAP" id="MF_00238">
    <property type="entry name" value="Cytidyl_kinase_type1"/>
    <property type="match status" value="1"/>
</dbReference>
<evidence type="ECO:0000256" key="8">
    <source>
        <dbReference type="HAMAP-Rule" id="MF_00238"/>
    </source>
</evidence>
<dbReference type="Pfam" id="PF02224">
    <property type="entry name" value="Cytidylate_kin"/>
    <property type="match status" value="1"/>
</dbReference>
<dbReference type="CDD" id="cd02020">
    <property type="entry name" value="CMPK"/>
    <property type="match status" value="1"/>
</dbReference>
<organism evidence="10 11">
    <name type="scientific">Actinospica durhamensis</name>
    <dbReference type="NCBI Taxonomy" id="1508375"/>
    <lineage>
        <taxon>Bacteria</taxon>
        <taxon>Bacillati</taxon>
        <taxon>Actinomycetota</taxon>
        <taxon>Actinomycetes</taxon>
        <taxon>Catenulisporales</taxon>
        <taxon>Actinospicaceae</taxon>
        <taxon>Actinospica</taxon>
    </lineage>
</organism>
<protein>
    <recommendedName>
        <fullName evidence="8">Cytidylate kinase</fullName>
        <shortName evidence="8">CK</shortName>
        <ecNumber evidence="8">2.7.4.25</ecNumber>
    </recommendedName>
    <alternativeName>
        <fullName evidence="8">Cytidine monophosphate kinase</fullName>
        <shortName evidence="8">CMP kinase</shortName>
    </alternativeName>
</protein>
<dbReference type="EC" id="2.7.4.25" evidence="8"/>
<dbReference type="RefSeq" id="WP_212532447.1">
    <property type="nucleotide sequence ID" value="NZ_JAGSOG010000247.1"/>
</dbReference>
<keyword evidence="3 8" id="KW-0547">Nucleotide-binding</keyword>
<comment type="similarity">
    <text evidence="1 8">Belongs to the cytidylate kinase family. Type 1 subfamily.</text>
</comment>
<dbReference type="EMBL" id="JAGSOG010000247">
    <property type="protein sequence ID" value="MBR7837985.1"/>
    <property type="molecule type" value="Genomic_DNA"/>
</dbReference>
<dbReference type="SUPFAM" id="SSF52540">
    <property type="entry name" value="P-loop containing nucleoside triphosphate hydrolases"/>
    <property type="match status" value="1"/>
</dbReference>
<evidence type="ECO:0000256" key="7">
    <source>
        <dbReference type="ARBA" id="ARBA00048478"/>
    </source>
</evidence>
<evidence type="ECO:0000256" key="1">
    <source>
        <dbReference type="ARBA" id="ARBA00009427"/>
    </source>
</evidence>
<feature type="binding site" evidence="8">
    <location>
        <begin position="18"/>
        <end position="26"/>
    </location>
    <ligand>
        <name>ATP</name>
        <dbReference type="ChEBI" id="CHEBI:30616"/>
    </ligand>
</feature>
<dbReference type="AlphaFoldDB" id="A0A941EUM2"/>
<dbReference type="InterPro" id="IPR027417">
    <property type="entry name" value="P-loop_NTPase"/>
</dbReference>
<dbReference type="Gene3D" id="3.40.50.300">
    <property type="entry name" value="P-loop containing nucleotide triphosphate hydrolases"/>
    <property type="match status" value="1"/>
</dbReference>